<evidence type="ECO:0000313" key="7">
    <source>
        <dbReference type="EMBL" id="MFC7446538.1"/>
    </source>
</evidence>
<dbReference type="Pfam" id="PF01614">
    <property type="entry name" value="IclR_C"/>
    <property type="match status" value="1"/>
</dbReference>
<dbReference type="InterPro" id="IPR005471">
    <property type="entry name" value="Tscrpt_reg_IclR_N"/>
</dbReference>
<dbReference type="PANTHER" id="PTHR30136">
    <property type="entry name" value="HELIX-TURN-HELIX TRANSCRIPTIONAL REGULATOR, ICLR FAMILY"/>
    <property type="match status" value="1"/>
</dbReference>
<dbReference type="SUPFAM" id="SSF55781">
    <property type="entry name" value="GAF domain-like"/>
    <property type="match status" value="1"/>
</dbReference>
<reference evidence="8" key="1">
    <citation type="journal article" date="2019" name="Int. J. Syst. Evol. Microbiol.">
        <title>The Global Catalogue of Microorganisms (GCM) 10K type strain sequencing project: providing services to taxonomists for standard genome sequencing and annotation.</title>
        <authorList>
            <consortium name="The Broad Institute Genomics Platform"/>
            <consortium name="The Broad Institute Genome Sequencing Center for Infectious Disease"/>
            <person name="Wu L."/>
            <person name="Ma J."/>
        </authorList>
    </citation>
    <scope>NUCLEOTIDE SEQUENCE [LARGE SCALE GENOMIC DNA]</scope>
    <source>
        <strain evidence="8">ICMP 19430</strain>
    </source>
</reference>
<proteinExistence type="predicted"/>
<evidence type="ECO:0000256" key="3">
    <source>
        <dbReference type="ARBA" id="ARBA00023163"/>
    </source>
</evidence>
<dbReference type="Gene3D" id="1.10.10.10">
    <property type="entry name" value="Winged helix-like DNA-binding domain superfamily/Winged helix DNA-binding domain"/>
    <property type="match status" value="1"/>
</dbReference>
<evidence type="ECO:0000256" key="1">
    <source>
        <dbReference type="ARBA" id="ARBA00023015"/>
    </source>
</evidence>
<accession>A0ABW2RSY7</accession>
<keyword evidence="3" id="KW-0804">Transcription</keyword>
<evidence type="ECO:0000313" key="8">
    <source>
        <dbReference type="Proteomes" id="UP001596484"/>
    </source>
</evidence>
<dbReference type="InterPro" id="IPR050707">
    <property type="entry name" value="HTH_MetabolicPath_Reg"/>
</dbReference>
<comment type="caution">
    <text evidence="7">The sequence shown here is derived from an EMBL/GenBank/DDBJ whole genome shotgun (WGS) entry which is preliminary data.</text>
</comment>
<feature type="domain" description="IclR-ED" evidence="6">
    <location>
        <begin position="80"/>
        <end position="250"/>
    </location>
</feature>
<feature type="domain" description="HTH iclR-type" evidence="5">
    <location>
        <begin position="20"/>
        <end position="79"/>
    </location>
</feature>
<protein>
    <submittedName>
        <fullName evidence="7">IclR family transcriptional regulator</fullName>
    </submittedName>
</protein>
<dbReference type="SMART" id="SM00346">
    <property type="entry name" value="HTH_ICLR"/>
    <property type="match status" value="1"/>
</dbReference>
<dbReference type="Pfam" id="PF09339">
    <property type="entry name" value="HTH_IclR"/>
    <property type="match status" value="1"/>
</dbReference>
<evidence type="ECO:0000256" key="4">
    <source>
        <dbReference type="SAM" id="MobiDB-lite"/>
    </source>
</evidence>
<name>A0ABW2RSY7_9NOCA</name>
<dbReference type="RefSeq" id="WP_378400816.1">
    <property type="nucleotide sequence ID" value="NZ_JBHTCS010000002.1"/>
</dbReference>
<evidence type="ECO:0000259" key="5">
    <source>
        <dbReference type="PROSITE" id="PS51077"/>
    </source>
</evidence>
<dbReference type="Proteomes" id="UP001596484">
    <property type="component" value="Unassembled WGS sequence"/>
</dbReference>
<dbReference type="InterPro" id="IPR029016">
    <property type="entry name" value="GAF-like_dom_sf"/>
</dbReference>
<gene>
    <name evidence="7" type="ORF">ACFQS9_01405</name>
</gene>
<organism evidence="7 8">
    <name type="scientific">Rhodococcus daqingensis</name>
    <dbReference type="NCBI Taxonomy" id="2479363"/>
    <lineage>
        <taxon>Bacteria</taxon>
        <taxon>Bacillati</taxon>
        <taxon>Actinomycetota</taxon>
        <taxon>Actinomycetes</taxon>
        <taxon>Mycobacteriales</taxon>
        <taxon>Nocardiaceae</taxon>
        <taxon>Rhodococcus</taxon>
    </lineage>
</organism>
<keyword evidence="1" id="KW-0805">Transcription regulation</keyword>
<dbReference type="PROSITE" id="PS51078">
    <property type="entry name" value="ICLR_ED"/>
    <property type="match status" value="1"/>
</dbReference>
<dbReference type="PROSITE" id="PS51077">
    <property type="entry name" value="HTH_ICLR"/>
    <property type="match status" value="1"/>
</dbReference>
<dbReference type="InterPro" id="IPR014757">
    <property type="entry name" value="Tscrpt_reg_IclR_C"/>
</dbReference>
<sequence length="250" mass="26763">MISPHHFVSPSQSSHGAAPPSTLDRVSLVMDLFRDSPRLTLTDVSRGTGIPRTSTLRMLDHLVRIGWLLRRGTEYELGVTLAEFGALALYRNKFELVVAPLLRELHRVTGCVVHLGALEGNEVRYLEKVGSPDFPPWVGARVPAQSSAIGKVLLAAAQRSAVAGGADHRGGPESEVAFASCVTGFRWIGVHVGALSGVDVGLSVSGPADRVRFDQLHAAPVLMAASAIAQYLSSPQVTRRPNARQPARRA</sequence>
<evidence type="ECO:0000259" key="6">
    <source>
        <dbReference type="PROSITE" id="PS51078"/>
    </source>
</evidence>
<keyword evidence="2" id="KW-0238">DNA-binding</keyword>
<feature type="region of interest" description="Disordered" evidence="4">
    <location>
        <begin position="1"/>
        <end position="20"/>
    </location>
</feature>
<dbReference type="InterPro" id="IPR036390">
    <property type="entry name" value="WH_DNA-bd_sf"/>
</dbReference>
<dbReference type="PANTHER" id="PTHR30136:SF24">
    <property type="entry name" value="HTH-TYPE TRANSCRIPTIONAL REPRESSOR ALLR"/>
    <property type="match status" value="1"/>
</dbReference>
<dbReference type="EMBL" id="JBHTCS010000002">
    <property type="protein sequence ID" value="MFC7446538.1"/>
    <property type="molecule type" value="Genomic_DNA"/>
</dbReference>
<evidence type="ECO:0000256" key="2">
    <source>
        <dbReference type="ARBA" id="ARBA00023125"/>
    </source>
</evidence>
<dbReference type="Gene3D" id="3.30.450.40">
    <property type="match status" value="1"/>
</dbReference>
<dbReference type="SUPFAM" id="SSF46785">
    <property type="entry name" value="Winged helix' DNA-binding domain"/>
    <property type="match status" value="1"/>
</dbReference>
<dbReference type="InterPro" id="IPR036388">
    <property type="entry name" value="WH-like_DNA-bd_sf"/>
</dbReference>
<keyword evidence="8" id="KW-1185">Reference proteome</keyword>